<proteinExistence type="predicted"/>
<comment type="caution">
    <text evidence="2">The sequence shown here is derived from an EMBL/GenBank/DDBJ whole genome shotgun (WGS) entry which is preliminary data.</text>
</comment>
<dbReference type="Gene3D" id="3.10.450.50">
    <property type="match status" value="1"/>
</dbReference>
<gene>
    <name evidence="2" type="ORF">BCF53_103361</name>
</gene>
<feature type="domain" description="DUF4440" evidence="1">
    <location>
        <begin position="6"/>
        <end position="109"/>
    </location>
</feature>
<reference evidence="2 3" key="1">
    <citation type="submission" date="2019-03" db="EMBL/GenBank/DDBJ databases">
        <title>Genomic Encyclopedia of Archaeal and Bacterial Type Strains, Phase II (KMG-II): from individual species to whole genera.</title>
        <authorList>
            <person name="Goeker M."/>
        </authorList>
    </citation>
    <scope>NUCLEOTIDE SEQUENCE [LARGE SCALE GENOMIC DNA]</scope>
    <source>
        <strain evidence="2 3">DSM 15388</strain>
    </source>
</reference>
<name>A0A4R3IBN1_9GAMM</name>
<keyword evidence="3" id="KW-1185">Reference proteome</keyword>
<evidence type="ECO:0000313" key="2">
    <source>
        <dbReference type="EMBL" id="TCS42691.1"/>
    </source>
</evidence>
<accession>A0A4R3IBN1</accession>
<dbReference type="AlphaFoldDB" id="A0A4R3IBN1"/>
<dbReference type="InterPro" id="IPR032710">
    <property type="entry name" value="NTF2-like_dom_sf"/>
</dbReference>
<evidence type="ECO:0000313" key="3">
    <source>
        <dbReference type="Proteomes" id="UP000295793"/>
    </source>
</evidence>
<dbReference type="InterPro" id="IPR027843">
    <property type="entry name" value="DUF4440"/>
</dbReference>
<organism evidence="2 3">
    <name type="scientific">Reinekea marinisedimentorum</name>
    <dbReference type="NCBI Taxonomy" id="230495"/>
    <lineage>
        <taxon>Bacteria</taxon>
        <taxon>Pseudomonadati</taxon>
        <taxon>Pseudomonadota</taxon>
        <taxon>Gammaproteobacteria</taxon>
        <taxon>Oceanospirillales</taxon>
        <taxon>Saccharospirillaceae</taxon>
        <taxon>Reinekea</taxon>
    </lineage>
</organism>
<dbReference type="Pfam" id="PF14534">
    <property type="entry name" value="DUF4440"/>
    <property type="match status" value="1"/>
</dbReference>
<sequence>MKELIALEIALHKKQPHTGETPLSAMLHNDFFEIGRSGARVGYQDAAGWLDSDAPSGSEIWSQDFDCSVVAEGLVLLIYNSAELGADGSLQKHARRSSLWQKVGDQWQLRFHQATAVTGF</sequence>
<dbReference type="EMBL" id="SLZR01000003">
    <property type="protein sequence ID" value="TCS42691.1"/>
    <property type="molecule type" value="Genomic_DNA"/>
</dbReference>
<dbReference type="RefSeq" id="WP_132700597.1">
    <property type="nucleotide sequence ID" value="NZ_SLZR01000003.1"/>
</dbReference>
<evidence type="ECO:0000259" key="1">
    <source>
        <dbReference type="Pfam" id="PF14534"/>
    </source>
</evidence>
<dbReference type="SUPFAM" id="SSF54427">
    <property type="entry name" value="NTF2-like"/>
    <property type="match status" value="1"/>
</dbReference>
<dbReference type="OrthoDB" id="121974at2"/>
<dbReference type="Proteomes" id="UP000295793">
    <property type="component" value="Unassembled WGS sequence"/>
</dbReference>
<protein>
    <recommendedName>
        <fullName evidence="1">DUF4440 domain-containing protein</fullName>
    </recommendedName>
</protein>